<evidence type="ECO:0000256" key="3">
    <source>
        <dbReference type="RuleBase" id="RU000682"/>
    </source>
</evidence>
<dbReference type="PROSITE" id="PS50071">
    <property type="entry name" value="HOMEOBOX_2"/>
    <property type="match status" value="1"/>
</dbReference>
<accession>A0A1I7XY38</accession>
<dbReference type="SUPFAM" id="SSF46689">
    <property type="entry name" value="Homeodomain-like"/>
    <property type="match status" value="1"/>
</dbReference>
<feature type="region of interest" description="Disordered" evidence="4">
    <location>
        <begin position="140"/>
        <end position="164"/>
    </location>
</feature>
<dbReference type="Pfam" id="PF00046">
    <property type="entry name" value="Homeodomain"/>
    <property type="match status" value="1"/>
</dbReference>
<proteinExistence type="predicted"/>
<keyword evidence="2 3" id="KW-0539">Nucleus</keyword>
<dbReference type="SMART" id="SM00389">
    <property type="entry name" value="HOX"/>
    <property type="match status" value="1"/>
</dbReference>
<feature type="DNA-binding region" description="Homeobox" evidence="2">
    <location>
        <begin position="87"/>
        <end position="147"/>
    </location>
</feature>
<dbReference type="AlphaFoldDB" id="A0A1I7XY38"/>
<evidence type="ECO:0000313" key="6">
    <source>
        <dbReference type="Proteomes" id="UP000095287"/>
    </source>
</evidence>
<feature type="region of interest" description="Disordered" evidence="4">
    <location>
        <begin position="60"/>
        <end position="94"/>
    </location>
</feature>
<evidence type="ECO:0000313" key="7">
    <source>
        <dbReference type="WBParaSite" id="L893_g10772.t1"/>
    </source>
</evidence>
<name>A0A1I7XY38_9BILA</name>
<evidence type="ECO:0000256" key="4">
    <source>
        <dbReference type="SAM" id="MobiDB-lite"/>
    </source>
</evidence>
<reference evidence="7" key="1">
    <citation type="submission" date="2016-11" db="UniProtKB">
        <authorList>
            <consortium name="WormBaseParasite"/>
        </authorList>
    </citation>
    <scope>IDENTIFICATION</scope>
</reference>
<dbReference type="InterPro" id="IPR001356">
    <property type="entry name" value="HD"/>
</dbReference>
<evidence type="ECO:0000256" key="2">
    <source>
        <dbReference type="PROSITE-ProRule" id="PRU00108"/>
    </source>
</evidence>
<evidence type="ECO:0000259" key="5">
    <source>
        <dbReference type="PROSITE" id="PS50071"/>
    </source>
</evidence>
<keyword evidence="6" id="KW-1185">Reference proteome</keyword>
<protein>
    <submittedName>
        <fullName evidence="7">Homeobox domain-containing protein</fullName>
    </submittedName>
</protein>
<dbReference type="Gene3D" id="1.10.10.60">
    <property type="entry name" value="Homeodomain-like"/>
    <property type="match status" value="1"/>
</dbReference>
<dbReference type="CDD" id="cd00086">
    <property type="entry name" value="homeodomain"/>
    <property type="match status" value="1"/>
</dbReference>
<organism evidence="6 7">
    <name type="scientific">Steinernema glaseri</name>
    <dbReference type="NCBI Taxonomy" id="37863"/>
    <lineage>
        <taxon>Eukaryota</taxon>
        <taxon>Metazoa</taxon>
        <taxon>Ecdysozoa</taxon>
        <taxon>Nematoda</taxon>
        <taxon>Chromadorea</taxon>
        <taxon>Rhabditida</taxon>
        <taxon>Tylenchina</taxon>
        <taxon>Panagrolaimomorpha</taxon>
        <taxon>Strongyloidoidea</taxon>
        <taxon>Steinernematidae</taxon>
        <taxon>Steinernema</taxon>
    </lineage>
</organism>
<keyword evidence="2 3" id="KW-0371">Homeobox</keyword>
<dbReference type="WBParaSite" id="L893_g10772.t1">
    <property type="protein sequence ID" value="L893_g10772.t1"/>
    <property type="gene ID" value="L893_g10772"/>
</dbReference>
<evidence type="ECO:0000256" key="1">
    <source>
        <dbReference type="ARBA" id="ARBA00004123"/>
    </source>
</evidence>
<dbReference type="InterPro" id="IPR009057">
    <property type="entry name" value="Homeodomain-like_sf"/>
</dbReference>
<sequence>MASTHNPGNEESEAPSLLDKLVAASADSWVSCGRTIEIDLAELFEDRLLRALGLEQYSSGAVVEESTRKRRRSEVELDGEEPEKRPKQKKGGKFSASQVELLMKLFEETLGDATSQQLLDVAIEAELTFAQAQKWFQNRRYEKKREGSAGGADEDIEEGRPSSA</sequence>
<feature type="domain" description="Homeobox" evidence="5">
    <location>
        <begin position="85"/>
        <end position="146"/>
    </location>
</feature>
<dbReference type="Proteomes" id="UP000095287">
    <property type="component" value="Unplaced"/>
</dbReference>
<dbReference type="GO" id="GO:0005634">
    <property type="term" value="C:nucleus"/>
    <property type="evidence" value="ECO:0007669"/>
    <property type="project" value="UniProtKB-SubCell"/>
</dbReference>
<comment type="subcellular location">
    <subcellularLocation>
        <location evidence="1 2 3">Nucleus</location>
    </subcellularLocation>
</comment>
<keyword evidence="2 3" id="KW-0238">DNA-binding</keyword>
<dbReference type="GO" id="GO:0003677">
    <property type="term" value="F:DNA binding"/>
    <property type="evidence" value="ECO:0007669"/>
    <property type="project" value="UniProtKB-UniRule"/>
</dbReference>